<dbReference type="OrthoDB" id="2365435at2"/>
<dbReference type="InterPro" id="IPR050545">
    <property type="entry name" value="Mycobact_MmpL"/>
</dbReference>
<evidence type="ECO:0000259" key="8">
    <source>
        <dbReference type="PROSITE" id="PS50156"/>
    </source>
</evidence>
<feature type="transmembrane region" description="Helical" evidence="7">
    <location>
        <begin position="286"/>
        <end position="309"/>
    </location>
</feature>
<evidence type="ECO:0000256" key="1">
    <source>
        <dbReference type="ARBA" id="ARBA00004651"/>
    </source>
</evidence>
<keyword evidence="5 7" id="KW-1133">Transmembrane helix</keyword>
<feature type="transmembrane region" description="Helical" evidence="7">
    <location>
        <begin position="243"/>
        <end position="265"/>
    </location>
</feature>
<evidence type="ECO:0000313" key="10">
    <source>
        <dbReference type="Proteomes" id="UP000198642"/>
    </source>
</evidence>
<dbReference type="PANTHER" id="PTHR33406:SF6">
    <property type="entry name" value="MEMBRANE PROTEIN YDGH-RELATED"/>
    <property type="match status" value="1"/>
</dbReference>
<dbReference type="InterPro" id="IPR000731">
    <property type="entry name" value="SSD"/>
</dbReference>
<feature type="transmembrane region" description="Helical" evidence="7">
    <location>
        <begin position="20"/>
        <end position="39"/>
    </location>
</feature>
<dbReference type="Gene3D" id="1.20.1640.10">
    <property type="entry name" value="Multidrug efflux transporter AcrB transmembrane domain"/>
    <property type="match status" value="2"/>
</dbReference>
<feature type="transmembrane region" description="Helical" evidence="7">
    <location>
        <begin position="595"/>
        <end position="613"/>
    </location>
</feature>
<evidence type="ECO:0000256" key="5">
    <source>
        <dbReference type="ARBA" id="ARBA00022989"/>
    </source>
</evidence>
<feature type="transmembrane region" description="Helical" evidence="7">
    <location>
        <begin position="633"/>
        <end position="655"/>
    </location>
</feature>
<evidence type="ECO:0000256" key="7">
    <source>
        <dbReference type="SAM" id="Phobius"/>
    </source>
</evidence>
<dbReference type="RefSeq" id="WP_090237610.1">
    <property type="nucleotide sequence ID" value="NZ_FOJW01000008.1"/>
</dbReference>
<keyword evidence="6 7" id="KW-0472">Membrane</keyword>
<feature type="domain" description="SSD" evidence="8">
    <location>
        <begin position="564"/>
        <end position="690"/>
    </location>
</feature>
<dbReference type="PANTHER" id="PTHR33406">
    <property type="entry name" value="MEMBRANE PROTEIN MJ1562-RELATED"/>
    <property type="match status" value="1"/>
</dbReference>
<protein>
    <submittedName>
        <fullName evidence="9">Putative drug exporter of the RND superfamily</fullName>
    </submittedName>
</protein>
<dbReference type="EMBL" id="FOJW01000008">
    <property type="protein sequence ID" value="SFB13952.1"/>
    <property type="molecule type" value="Genomic_DNA"/>
</dbReference>
<feature type="transmembrane region" description="Helical" evidence="7">
    <location>
        <begin position="315"/>
        <end position="341"/>
    </location>
</feature>
<keyword evidence="3" id="KW-1003">Cell membrane</keyword>
<evidence type="ECO:0000256" key="6">
    <source>
        <dbReference type="ARBA" id="ARBA00023136"/>
    </source>
</evidence>
<feature type="transmembrane region" description="Helical" evidence="7">
    <location>
        <begin position="186"/>
        <end position="204"/>
    </location>
</feature>
<name>A0A1I0YL81_9BACI</name>
<proteinExistence type="inferred from homology"/>
<dbReference type="AlphaFoldDB" id="A0A1I0YL81"/>
<evidence type="ECO:0000256" key="3">
    <source>
        <dbReference type="ARBA" id="ARBA00022475"/>
    </source>
</evidence>
<evidence type="ECO:0000313" key="9">
    <source>
        <dbReference type="EMBL" id="SFB13952.1"/>
    </source>
</evidence>
<dbReference type="SUPFAM" id="SSF82866">
    <property type="entry name" value="Multidrug efflux transporter AcrB transmembrane domain"/>
    <property type="match status" value="2"/>
</dbReference>
<feature type="transmembrane region" description="Helical" evidence="7">
    <location>
        <begin position="211"/>
        <end position="237"/>
    </location>
</feature>
<dbReference type="InterPro" id="IPR004869">
    <property type="entry name" value="MMPL_dom"/>
</dbReference>
<dbReference type="PROSITE" id="PS50156">
    <property type="entry name" value="SSD"/>
    <property type="match status" value="1"/>
</dbReference>
<sequence length="697" mass="77339">MRSFLQSITDRVSTRKGAWVTLSIWLAVMLLLTFFAPTAQEYQVSSIETIPDDAPSSIAQDKVDAYFDDSDGVPAMLVFQADDEQMEQAELVSFLETMKQENIDGLHNMVPLADIPPQATAQFFSKDKSTVLIPMTFDSSLENAAIKNSLDDIYSLAEEEEDMTLEITGPAAIGADTIELFSRADIVLMMSTVAIILVLLIVIYRSPFLSLIPLLAAGFVFVVVNQVLGLMGIAGFTLGQQSFSIMTILLFAAIIDYSLFVFSRYREELKEYENKYEAMKQAMRGTGIPLFYSGGTVLAAMLMLLFAVFVEYQNFAPVFGTAIVFVLIAVLTLVPALFALFGRRSFWPRVPHVGDKRVKQSSFWSKVGRFVTQKPVMSVASIGVFLLLSTTNVFNLEYEFNTMKSFPEDMPSREGYEQLEETFAPGELAPTTVLLEAGETVTEADRQAVMDELTEQSLVSDVRIQNMTDDQEVISYQMTFEMNPYSSETMDALEEMMLDADGILQSSNVQGELYFAGETAKSVDDRSLNNRDLIVIVILETVLIFGMLIFLTRSFKLPLYMMGTILVSFVAALGLGSFLSDLFFGIDTISNRVPLYAFVFLVALGIDYNIMLVSRFMEEREKYPVKEAVEKAVANTGGVISSAGIILAATFSVLMTQPIQLLFVFGFIVAVGILIDTFLVRGVLLPGLLVLFEKDKN</sequence>
<organism evidence="9 10">
    <name type="scientific">Lentibacillus halodurans</name>
    <dbReference type="NCBI Taxonomy" id="237679"/>
    <lineage>
        <taxon>Bacteria</taxon>
        <taxon>Bacillati</taxon>
        <taxon>Bacillota</taxon>
        <taxon>Bacilli</taxon>
        <taxon>Bacillales</taxon>
        <taxon>Bacillaceae</taxon>
        <taxon>Lentibacillus</taxon>
    </lineage>
</organism>
<dbReference type="Pfam" id="PF03176">
    <property type="entry name" value="MMPL"/>
    <property type="match status" value="2"/>
</dbReference>
<comment type="subcellular location">
    <subcellularLocation>
        <location evidence="1">Cell membrane</location>
        <topology evidence="1">Multi-pass membrane protein</topology>
    </subcellularLocation>
</comment>
<keyword evidence="10" id="KW-1185">Reference proteome</keyword>
<feature type="transmembrane region" description="Helical" evidence="7">
    <location>
        <begin position="533"/>
        <end position="552"/>
    </location>
</feature>
<feature type="transmembrane region" description="Helical" evidence="7">
    <location>
        <begin position="661"/>
        <end position="692"/>
    </location>
</feature>
<evidence type="ECO:0000256" key="2">
    <source>
        <dbReference type="ARBA" id="ARBA00010157"/>
    </source>
</evidence>
<accession>A0A1I0YL81</accession>
<feature type="transmembrane region" description="Helical" evidence="7">
    <location>
        <begin position="559"/>
        <end position="583"/>
    </location>
</feature>
<gene>
    <name evidence="9" type="ORF">SAMN04488072_1083</name>
</gene>
<dbReference type="GO" id="GO:0005886">
    <property type="term" value="C:plasma membrane"/>
    <property type="evidence" value="ECO:0007669"/>
    <property type="project" value="UniProtKB-SubCell"/>
</dbReference>
<reference evidence="9 10" key="1">
    <citation type="submission" date="2016-10" db="EMBL/GenBank/DDBJ databases">
        <authorList>
            <person name="de Groot N.N."/>
        </authorList>
    </citation>
    <scope>NUCLEOTIDE SEQUENCE [LARGE SCALE GENOMIC DNA]</scope>
    <source>
        <strain evidence="9 10">CGMCC 1.3702</strain>
    </source>
</reference>
<comment type="similarity">
    <text evidence="2">Belongs to the resistance-nodulation-cell division (RND) (TC 2.A.6) family. MmpL subfamily.</text>
</comment>
<dbReference type="Proteomes" id="UP000198642">
    <property type="component" value="Unassembled WGS sequence"/>
</dbReference>
<keyword evidence="4 7" id="KW-0812">Transmembrane</keyword>
<dbReference type="STRING" id="237679.SAMN04488072_1083"/>
<evidence type="ECO:0000256" key="4">
    <source>
        <dbReference type="ARBA" id="ARBA00022692"/>
    </source>
</evidence>